<organism evidence="1 2">
    <name type="scientific">Rhizobium lusitanum</name>
    <dbReference type="NCBI Taxonomy" id="293958"/>
    <lineage>
        <taxon>Bacteria</taxon>
        <taxon>Pseudomonadati</taxon>
        <taxon>Pseudomonadota</taxon>
        <taxon>Alphaproteobacteria</taxon>
        <taxon>Hyphomicrobiales</taxon>
        <taxon>Rhizobiaceae</taxon>
        <taxon>Rhizobium/Agrobacterium group</taxon>
        <taxon>Rhizobium</taxon>
    </lineage>
</organism>
<sequence length="247" mass="27383">MRELGSCVAPISGEHLISQSVIEILKDDGEFTISGMPWQEAGEEKILAPQSLRTNCLCVKHNSALHRLDDAASYLFGSLKSFLECDNGFRHAIVAGHDIERWLLKTAKAFAVSGNFARGRAPLSGVFSQSTGVLDMLDNPHQWANGAGLYCLMKTGDLAENHKRFQLQPLTNDRDEIEALQLNILGLSFILQLAPFDATKHAYLQGAQFRPGRILVCYPKSTNWLTLSWVDGHVHKEMTLHYQGPAP</sequence>
<name>A0A1C3WM22_9HYPH</name>
<accession>A0A1C3WM22</accession>
<gene>
    <name evidence="1" type="ORF">GA0061101_113114</name>
</gene>
<protein>
    <submittedName>
        <fullName evidence="1">Uncharacterized protein</fullName>
    </submittedName>
</protein>
<dbReference type="RefSeq" id="WP_245297553.1">
    <property type="nucleotide sequence ID" value="NZ_FMAF01000013.1"/>
</dbReference>
<evidence type="ECO:0000313" key="2">
    <source>
        <dbReference type="Proteomes" id="UP000199205"/>
    </source>
</evidence>
<evidence type="ECO:0000313" key="1">
    <source>
        <dbReference type="EMBL" id="SCB41132.1"/>
    </source>
</evidence>
<dbReference type="EMBL" id="FMAF01000013">
    <property type="protein sequence ID" value="SCB41132.1"/>
    <property type="molecule type" value="Genomic_DNA"/>
</dbReference>
<dbReference type="AlphaFoldDB" id="A0A1C3WM22"/>
<dbReference type="Proteomes" id="UP000199205">
    <property type="component" value="Unassembled WGS sequence"/>
</dbReference>
<proteinExistence type="predicted"/>
<reference evidence="1 2" key="1">
    <citation type="submission" date="2016-08" db="EMBL/GenBank/DDBJ databases">
        <authorList>
            <person name="Seilhamer J.J."/>
        </authorList>
    </citation>
    <scope>NUCLEOTIDE SEQUENCE [LARGE SCALE GENOMIC DNA]</scope>
    <source>
        <strain evidence="1 2">P1-7</strain>
    </source>
</reference>